<dbReference type="AlphaFoldDB" id="A0A455T032"/>
<evidence type="ECO:0000256" key="9">
    <source>
        <dbReference type="SAM" id="Phobius"/>
    </source>
</evidence>
<dbReference type="InterPro" id="IPR045024">
    <property type="entry name" value="NDH-2"/>
</dbReference>
<sequence>MPKTKNRPISLGLSSSCTGDNQRVQHTETEHDALPHVVIVGGGFGGLQAARALGKAPVRVTVIDRTNHHLFQPLLYQVATAALSPADISAPIRHVLRRQRNTRVLLAEVTGVDTEGKRVLLDERGERSIAYDYLIIATGAGQNYFGHPEWARYAPGLKTLEDATRLRRQILLAFEAAEMESDPDRQRALLTFVLVGAGPTGVEMAGAIAELAHKALAADFRNINPHSARIILVEAAPRILLSFPAELAEKARRALNRLGVEVRTSAPVEAVDENGVVIAGEYLPAKTVIWTAGVQASPAGRWLQAEVDRAGRVKVNPDLSLPGHPEIFVIGDTAHVEENGQPLPGLAPVAMQEGRYVARAILQRLAGREPPPFHYINKGNLATVGRAWGLLQIGRLRLTGFLAWILWLTVHIFYLIGFRNRVLVLFQWAWAYLTFQRGARLILYPERASSREAVPLAALD</sequence>
<gene>
    <name evidence="11" type="ORF">KTA_07310</name>
</gene>
<keyword evidence="3" id="KW-0285">Flavoprotein</keyword>
<evidence type="ECO:0000256" key="7">
    <source>
        <dbReference type="ARBA" id="ARBA00047599"/>
    </source>
</evidence>
<keyword evidence="9" id="KW-0812">Transmembrane</keyword>
<dbReference type="GO" id="GO:0050136">
    <property type="term" value="F:NADH dehydrogenase (quinone) (non-electrogenic) activity"/>
    <property type="evidence" value="ECO:0007669"/>
    <property type="project" value="UniProtKB-EC"/>
</dbReference>
<feature type="transmembrane region" description="Helical" evidence="9">
    <location>
        <begin position="396"/>
        <end position="416"/>
    </location>
</feature>
<dbReference type="PANTHER" id="PTHR43706">
    <property type="entry name" value="NADH DEHYDROGENASE"/>
    <property type="match status" value="1"/>
</dbReference>
<keyword evidence="5" id="KW-0560">Oxidoreductase</keyword>
<dbReference type="EC" id="1.6.5.9" evidence="2"/>
<dbReference type="Gene3D" id="3.50.50.100">
    <property type="match status" value="1"/>
</dbReference>
<feature type="compositionally biased region" description="Polar residues" evidence="8">
    <location>
        <begin position="12"/>
        <end position="21"/>
    </location>
</feature>
<evidence type="ECO:0000256" key="3">
    <source>
        <dbReference type="ARBA" id="ARBA00022630"/>
    </source>
</evidence>
<dbReference type="Pfam" id="PF07992">
    <property type="entry name" value="Pyr_redox_2"/>
    <property type="match status" value="1"/>
</dbReference>
<dbReference type="InterPro" id="IPR023753">
    <property type="entry name" value="FAD/NAD-binding_dom"/>
</dbReference>
<keyword evidence="9" id="KW-1133">Transmembrane helix</keyword>
<keyword evidence="4" id="KW-0274">FAD</keyword>
<protein>
    <recommendedName>
        <fullName evidence="2">NADH:ubiquinone reductase (non-electrogenic)</fullName>
        <ecNumber evidence="2">1.6.5.9</ecNumber>
    </recommendedName>
</protein>
<evidence type="ECO:0000256" key="8">
    <source>
        <dbReference type="SAM" id="MobiDB-lite"/>
    </source>
</evidence>
<evidence type="ECO:0000256" key="5">
    <source>
        <dbReference type="ARBA" id="ARBA00023002"/>
    </source>
</evidence>
<feature type="domain" description="FAD/NAD(P)-binding" evidence="10">
    <location>
        <begin position="36"/>
        <end position="354"/>
    </location>
</feature>
<keyword evidence="6" id="KW-0520">NAD</keyword>
<keyword evidence="9" id="KW-0472">Membrane</keyword>
<feature type="region of interest" description="Disordered" evidence="8">
    <location>
        <begin position="1"/>
        <end position="21"/>
    </location>
</feature>
<comment type="similarity">
    <text evidence="1">Belongs to the NADH dehydrogenase family.</text>
</comment>
<accession>A0A455T032</accession>
<reference evidence="11" key="1">
    <citation type="submission" date="2018-12" db="EMBL/GenBank/DDBJ databases">
        <title>Novel natural products biosynthetic potential of the class Ktedonobacteria.</title>
        <authorList>
            <person name="Zheng Y."/>
            <person name="Saitou A."/>
            <person name="Wang C.M."/>
            <person name="Toyoda A."/>
            <person name="Minakuchi Y."/>
            <person name="Sekiguchi Y."/>
            <person name="Ueda K."/>
            <person name="Takano H."/>
            <person name="Sakai Y."/>
            <person name="Yokota A."/>
            <person name="Yabe S."/>
        </authorList>
    </citation>
    <scope>NUCLEOTIDE SEQUENCE</scope>
    <source>
        <strain evidence="11">A3-2</strain>
    </source>
</reference>
<evidence type="ECO:0000259" key="10">
    <source>
        <dbReference type="Pfam" id="PF07992"/>
    </source>
</evidence>
<evidence type="ECO:0000313" key="11">
    <source>
        <dbReference type="EMBL" id="BBH92532.1"/>
    </source>
</evidence>
<dbReference type="PANTHER" id="PTHR43706:SF47">
    <property type="entry name" value="EXTERNAL NADH-UBIQUINONE OXIDOREDUCTASE 1, MITOCHONDRIAL-RELATED"/>
    <property type="match status" value="1"/>
</dbReference>
<dbReference type="EMBL" id="AP019377">
    <property type="protein sequence ID" value="BBH92532.1"/>
    <property type="molecule type" value="Genomic_DNA"/>
</dbReference>
<evidence type="ECO:0000256" key="4">
    <source>
        <dbReference type="ARBA" id="ARBA00022827"/>
    </source>
</evidence>
<comment type="catalytic activity">
    <reaction evidence="7">
        <text>a quinone + NADH + H(+) = a quinol + NAD(+)</text>
        <dbReference type="Rhea" id="RHEA:46160"/>
        <dbReference type="ChEBI" id="CHEBI:15378"/>
        <dbReference type="ChEBI" id="CHEBI:24646"/>
        <dbReference type="ChEBI" id="CHEBI:57540"/>
        <dbReference type="ChEBI" id="CHEBI:57945"/>
        <dbReference type="ChEBI" id="CHEBI:132124"/>
        <dbReference type="EC" id="1.6.5.9"/>
    </reaction>
</comment>
<evidence type="ECO:0000256" key="6">
    <source>
        <dbReference type="ARBA" id="ARBA00023027"/>
    </source>
</evidence>
<dbReference type="SUPFAM" id="SSF51905">
    <property type="entry name" value="FAD/NAD(P)-binding domain"/>
    <property type="match status" value="1"/>
</dbReference>
<name>A0A455T032_9CHLR</name>
<dbReference type="PRINTS" id="PR00411">
    <property type="entry name" value="PNDRDTASEI"/>
</dbReference>
<proteinExistence type="inferred from homology"/>
<dbReference type="PRINTS" id="PR00368">
    <property type="entry name" value="FADPNR"/>
</dbReference>
<dbReference type="InterPro" id="IPR036188">
    <property type="entry name" value="FAD/NAD-bd_sf"/>
</dbReference>
<organism evidence="11">
    <name type="scientific">Thermogemmatispora argillosa</name>
    <dbReference type="NCBI Taxonomy" id="2045280"/>
    <lineage>
        <taxon>Bacteria</taxon>
        <taxon>Bacillati</taxon>
        <taxon>Chloroflexota</taxon>
        <taxon>Ktedonobacteria</taxon>
        <taxon>Thermogemmatisporales</taxon>
        <taxon>Thermogemmatisporaceae</taxon>
        <taxon>Thermogemmatispora</taxon>
    </lineage>
</organism>
<evidence type="ECO:0000256" key="2">
    <source>
        <dbReference type="ARBA" id="ARBA00012637"/>
    </source>
</evidence>
<evidence type="ECO:0000256" key="1">
    <source>
        <dbReference type="ARBA" id="ARBA00005272"/>
    </source>
</evidence>